<name>A0A239SR18_9STRE</name>
<dbReference type="PANTHER" id="PTHR43394:SF1">
    <property type="entry name" value="ATP-BINDING CASSETTE SUB-FAMILY B MEMBER 10, MITOCHONDRIAL"/>
    <property type="match status" value="1"/>
</dbReference>
<evidence type="ECO:0000313" key="12">
    <source>
        <dbReference type="EMBL" id="SNU87857.1"/>
    </source>
</evidence>
<evidence type="ECO:0000256" key="3">
    <source>
        <dbReference type="ARBA" id="ARBA00022475"/>
    </source>
</evidence>
<keyword evidence="2" id="KW-0813">Transport</keyword>
<dbReference type="FunFam" id="3.40.50.300:FF:000854">
    <property type="entry name" value="Multidrug ABC transporter ATP-binding protein"/>
    <property type="match status" value="1"/>
</dbReference>
<dbReference type="KEGG" id="smen:SAMEA4412692_0805"/>
<sequence length="578" mass="64050">MKALLVYFKDYVKEAFLGPLFKLLEALFELLVPLLIARIVDQIIPSKNQGDLVFVIVWLFILACLGVLVAITAQYFSAKAAVRYTQGLTDDLFAKVMRLPQDERDRLGHSSLVTRLSSDTFQIQTGINMFLRLFLRAPIIIVGVIVMAYVLNPQVSLIFVIMVGILFALVFGVARITAPAYQGLRQQLDRIVALTQEQLSGMRVVRAFSQTEREASAFAAENKRYQKKQITVGHWAAFLTPLTYLVVNLSLLVLLWRGNQLVSMSLLSQGSLIALVNYLLQILTELLKVAMLTTNLNQSFISAQRVLAVFEAPEEDILASLPQVTAAANKAILLDHATFQYPSASEPALSDVTLSLESGQILGVIGGTGSGKSTLVQLLSGLRQISAGRIALFCEGRSPENLTTWREWTAVVPQKAQLFRGTVRENLLLGMTREVSDDELWLALEHAQAADFVHAKEGGLNAAVDSFGRNFSGGQRQRLTMARALLKQSPFLILDDATSALDYLTEAKLFKTITEEYQDVTLVLVSQRTRSLAIADKILVLDKGRQVGLGRHDELLDNCPIYRDIHLSQNQEEVSDEN</sequence>
<dbReference type="CDD" id="cd03228">
    <property type="entry name" value="ABCC_MRP_Like"/>
    <property type="match status" value="1"/>
</dbReference>
<dbReference type="PROSITE" id="PS00211">
    <property type="entry name" value="ABC_TRANSPORTER_1"/>
    <property type="match status" value="1"/>
</dbReference>
<gene>
    <name evidence="12" type="primary">bmrA</name>
    <name evidence="12" type="ORF">SAMEA4412692_00805</name>
</gene>
<dbReference type="Proteomes" id="UP000215185">
    <property type="component" value="Chromosome 1"/>
</dbReference>
<dbReference type="GO" id="GO:0005886">
    <property type="term" value="C:plasma membrane"/>
    <property type="evidence" value="ECO:0007669"/>
    <property type="project" value="UniProtKB-SubCell"/>
</dbReference>
<dbReference type="Pfam" id="PF00664">
    <property type="entry name" value="ABC_membrane"/>
    <property type="match status" value="1"/>
</dbReference>
<organism evidence="12 13">
    <name type="scientific">Streptococcus merionis</name>
    <dbReference type="NCBI Taxonomy" id="400065"/>
    <lineage>
        <taxon>Bacteria</taxon>
        <taxon>Bacillati</taxon>
        <taxon>Bacillota</taxon>
        <taxon>Bacilli</taxon>
        <taxon>Lactobacillales</taxon>
        <taxon>Streptococcaceae</taxon>
        <taxon>Streptococcus</taxon>
    </lineage>
</organism>
<evidence type="ECO:0000259" key="10">
    <source>
        <dbReference type="PROSITE" id="PS50893"/>
    </source>
</evidence>
<dbReference type="GO" id="GO:0016887">
    <property type="term" value="F:ATP hydrolysis activity"/>
    <property type="evidence" value="ECO:0007669"/>
    <property type="project" value="InterPro"/>
</dbReference>
<dbReference type="SUPFAM" id="SSF90123">
    <property type="entry name" value="ABC transporter transmembrane region"/>
    <property type="match status" value="1"/>
</dbReference>
<keyword evidence="6 12" id="KW-0067">ATP-binding</keyword>
<feature type="transmembrane region" description="Helical" evidence="9">
    <location>
        <begin position="232"/>
        <end position="255"/>
    </location>
</feature>
<accession>A0A239SR18</accession>
<dbReference type="Gene3D" id="1.20.1560.10">
    <property type="entry name" value="ABC transporter type 1, transmembrane domain"/>
    <property type="match status" value="1"/>
</dbReference>
<dbReference type="InterPro" id="IPR003439">
    <property type="entry name" value="ABC_transporter-like_ATP-bd"/>
</dbReference>
<evidence type="ECO:0000259" key="11">
    <source>
        <dbReference type="PROSITE" id="PS50929"/>
    </source>
</evidence>
<comment type="subcellular location">
    <subcellularLocation>
        <location evidence="1">Cell membrane</location>
        <topology evidence="1">Multi-pass membrane protein</topology>
    </subcellularLocation>
</comment>
<proteinExistence type="predicted"/>
<feature type="transmembrane region" description="Helical" evidence="9">
    <location>
        <begin position="157"/>
        <end position="178"/>
    </location>
</feature>
<dbReference type="GO" id="GO:0015421">
    <property type="term" value="F:ABC-type oligopeptide transporter activity"/>
    <property type="evidence" value="ECO:0007669"/>
    <property type="project" value="TreeGrafter"/>
</dbReference>
<feature type="transmembrane region" description="Helical" evidence="9">
    <location>
        <begin position="133"/>
        <end position="151"/>
    </location>
</feature>
<evidence type="ECO:0000256" key="5">
    <source>
        <dbReference type="ARBA" id="ARBA00022741"/>
    </source>
</evidence>
<dbReference type="EC" id="3.6.3.-" evidence="12"/>
<dbReference type="InterPro" id="IPR027417">
    <property type="entry name" value="P-loop_NTPase"/>
</dbReference>
<keyword evidence="3" id="KW-1003">Cell membrane</keyword>
<dbReference type="PROSITE" id="PS50929">
    <property type="entry name" value="ABC_TM1F"/>
    <property type="match status" value="1"/>
</dbReference>
<feature type="transmembrane region" description="Helical" evidence="9">
    <location>
        <begin position="20"/>
        <end position="40"/>
    </location>
</feature>
<dbReference type="SUPFAM" id="SSF52540">
    <property type="entry name" value="P-loop containing nucleoside triphosphate hydrolases"/>
    <property type="match status" value="1"/>
</dbReference>
<feature type="domain" description="ABC transporter" evidence="10">
    <location>
        <begin position="332"/>
        <end position="568"/>
    </location>
</feature>
<keyword evidence="12" id="KW-0378">Hydrolase</keyword>
<dbReference type="RefSeq" id="WP_018372703.1">
    <property type="nucleotide sequence ID" value="NZ_LT906439.1"/>
</dbReference>
<reference evidence="12 13" key="1">
    <citation type="submission" date="2017-06" db="EMBL/GenBank/DDBJ databases">
        <authorList>
            <consortium name="Pathogen Informatics"/>
        </authorList>
    </citation>
    <scope>NUCLEOTIDE SEQUENCE [LARGE SCALE GENOMIC DNA]</scope>
    <source>
        <strain evidence="12 13">NCTC13788</strain>
    </source>
</reference>
<dbReference type="OrthoDB" id="9770415at2"/>
<protein>
    <submittedName>
        <fullName evidence="12">Putative ATP-binding/permease protein</fullName>
        <ecNumber evidence="12">3.6.3.-</ecNumber>
    </submittedName>
</protein>
<dbReference type="PANTHER" id="PTHR43394">
    <property type="entry name" value="ATP-DEPENDENT PERMEASE MDL1, MITOCHONDRIAL"/>
    <property type="match status" value="1"/>
</dbReference>
<evidence type="ECO:0000256" key="9">
    <source>
        <dbReference type="SAM" id="Phobius"/>
    </source>
</evidence>
<dbReference type="InterPro" id="IPR011527">
    <property type="entry name" value="ABC1_TM_dom"/>
</dbReference>
<dbReference type="EMBL" id="LT906439">
    <property type="protein sequence ID" value="SNU87857.1"/>
    <property type="molecule type" value="Genomic_DNA"/>
</dbReference>
<dbReference type="SMART" id="SM00382">
    <property type="entry name" value="AAA"/>
    <property type="match status" value="1"/>
</dbReference>
<dbReference type="Pfam" id="PF00005">
    <property type="entry name" value="ABC_tran"/>
    <property type="match status" value="1"/>
</dbReference>
<dbReference type="AlphaFoldDB" id="A0A239SR18"/>
<dbReference type="InterPro" id="IPR039421">
    <property type="entry name" value="Type_1_exporter"/>
</dbReference>
<keyword evidence="5" id="KW-0547">Nucleotide-binding</keyword>
<dbReference type="InterPro" id="IPR036640">
    <property type="entry name" value="ABC1_TM_sf"/>
</dbReference>
<dbReference type="GO" id="GO:0005524">
    <property type="term" value="F:ATP binding"/>
    <property type="evidence" value="ECO:0007669"/>
    <property type="project" value="UniProtKB-KW"/>
</dbReference>
<keyword evidence="7 9" id="KW-1133">Transmembrane helix</keyword>
<dbReference type="PROSITE" id="PS50893">
    <property type="entry name" value="ABC_TRANSPORTER_2"/>
    <property type="match status" value="1"/>
</dbReference>
<evidence type="ECO:0000256" key="7">
    <source>
        <dbReference type="ARBA" id="ARBA00022989"/>
    </source>
</evidence>
<dbReference type="STRING" id="1123308.GCA_000380085_00147"/>
<dbReference type="InterPro" id="IPR017871">
    <property type="entry name" value="ABC_transporter-like_CS"/>
</dbReference>
<dbReference type="CDD" id="cd18548">
    <property type="entry name" value="ABC_6TM_Tm287_like"/>
    <property type="match status" value="1"/>
</dbReference>
<evidence type="ECO:0000256" key="8">
    <source>
        <dbReference type="ARBA" id="ARBA00023136"/>
    </source>
</evidence>
<feature type="transmembrane region" description="Helical" evidence="9">
    <location>
        <begin position="52"/>
        <end position="76"/>
    </location>
</feature>
<dbReference type="eggNOG" id="COG1132">
    <property type="taxonomic scope" value="Bacteria"/>
</dbReference>
<dbReference type="InterPro" id="IPR003593">
    <property type="entry name" value="AAA+_ATPase"/>
</dbReference>
<feature type="domain" description="ABC transmembrane type-1" evidence="11">
    <location>
        <begin position="16"/>
        <end position="298"/>
    </location>
</feature>
<keyword evidence="4 9" id="KW-0812">Transmembrane</keyword>
<evidence type="ECO:0000313" key="13">
    <source>
        <dbReference type="Proteomes" id="UP000215185"/>
    </source>
</evidence>
<evidence type="ECO:0000256" key="2">
    <source>
        <dbReference type="ARBA" id="ARBA00022448"/>
    </source>
</evidence>
<evidence type="ECO:0000256" key="4">
    <source>
        <dbReference type="ARBA" id="ARBA00022692"/>
    </source>
</evidence>
<evidence type="ECO:0000256" key="6">
    <source>
        <dbReference type="ARBA" id="ARBA00022840"/>
    </source>
</evidence>
<keyword evidence="8 9" id="KW-0472">Membrane</keyword>
<dbReference type="Gene3D" id="3.40.50.300">
    <property type="entry name" value="P-loop containing nucleotide triphosphate hydrolases"/>
    <property type="match status" value="1"/>
</dbReference>
<evidence type="ECO:0000256" key="1">
    <source>
        <dbReference type="ARBA" id="ARBA00004651"/>
    </source>
</evidence>
<keyword evidence="13" id="KW-1185">Reference proteome</keyword>